<dbReference type="STRING" id="1004156.AYP45_06090"/>
<protein>
    <submittedName>
        <fullName evidence="1">Uncharacterized protein</fullName>
    </submittedName>
</protein>
<dbReference type="Proteomes" id="UP000189681">
    <property type="component" value="Unassembled WGS sequence"/>
</dbReference>
<accession>A0A1V4AV40</accession>
<evidence type="ECO:0000313" key="1">
    <source>
        <dbReference type="EMBL" id="OOP56988.1"/>
    </source>
</evidence>
<dbReference type="AlphaFoldDB" id="A0A1V4AV40"/>
<gene>
    <name evidence="1" type="ORF">AYP45_06090</name>
</gene>
<dbReference type="SUPFAM" id="SSF48452">
    <property type="entry name" value="TPR-like"/>
    <property type="match status" value="1"/>
</dbReference>
<sequence length="139" mass="16611">MFLRYRQTEVFFKLLAQETARMVWTLPQHQHLHGNHVDFIKTLFGEWIPRYLFELEKKHCIDQFTVGYHVEAIKVRDIDTVQKLIENDIQNVNLYIEAARSLMNHGKFSNARMYAEDALELDHDNSILLEMYQQLMSKP</sequence>
<evidence type="ECO:0000313" key="2">
    <source>
        <dbReference type="Proteomes" id="UP000189681"/>
    </source>
</evidence>
<organism evidence="1 2">
    <name type="scientific">Candidatus Brocadia carolinensis</name>
    <dbReference type="NCBI Taxonomy" id="1004156"/>
    <lineage>
        <taxon>Bacteria</taxon>
        <taxon>Pseudomonadati</taxon>
        <taxon>Planctomycetota</taxon>
        <taxon>Candidatus Brocadiia</taxon>
        <taxon>Candidatus Brocadiales</taxon>
        <taxon>Candidatus Brocadiaceae</taxon>
        <taxon>Candidatus Brocadia</taxon>
    </lineage>
</organism>
<name>A0A1V4AV40_9BACT</name>
<dbReference type="Gene3D" id="1.25.40.10">
    <property type="entry name" value="Tetratricopeptide repeat domain"/>
    <property type="match status" value="1"/>
</dbReference>
<proteinExistence type="predicted"/>
<dbReference type="EMBL" id="AYTS01000053">
    <property type="protein sequence ID" value="OOP56988.1"/>
    <property type="molecule type" value="Genomic_DNA"/>
</dbReference>
<reference evidence="1 2" key="1">
    <citation type="journal article" date="2017" name="Water Res.">
        <title>Discovery and metagenomic analysis of an anammox bacterial enrichment related to Candidatus "Brocadia caroliniensis" in a full-scale glycerol-fed nitritation-denitritation separate centrate treatment process.</title>
        <authorList>
            <person name="Park H."/>
            <person name="Brotto A.C."/>
            <person name="van Loosdrecht M.C."/>
            <person name="Chandran K."/>
        </authorList>
    </citation>
    <scope>NUCLEOTIDE SEQUENCE [LARGE SCALE GENOMIC DNA]</scope>
    <source>
        <strain evidence="1">26THWARD</strain>
    </source>
</reference>
<comment type="caution">
    <text evidence="1">The sequence shown here is derived from an EMBL/GenBank/DDBJ whole genome shotgun (WGS) entry which is preliminary data.</text>
</comment>
<dbReference type="InterPro" id="IPR011990">
    <property type="entry name" value="TPR-like_helical_dom_sf"/>
</dbReference>